<dbReference type="Proteomes" id="UP001197093">
    <property type="component" value="Unassembled WGS sequence"/>
</dbReference>
<gene>
    <name evidence="2" type="ORF">NEMBOFW57_010638</name>
</gene>
<evidence type="ECO:0000313" key="3">
    <source>
        <dbReference type="Proteomes" id="UP001197093"/>
    </source>
</evidence>
<name>A0AAD4ENE4_9PEZI</name>
<sequence>MRHYDGEDELDWDAEDTDTTDDEVLEDAPPLESDQQNLNLNAIVERLRGFLGENLGQTPQRPGFVDRTAQGWFQQQLQQILGDKPQKRGPRKKNRQQQECQDECCQPSYTDDQWAQEHIMLCAAATLDWEMSQRQRLEEQGAAIYNLNHEAVKVLSLETLLLYHSDLKAALHRSKELVASYEAALARNENRPARRAAISAFFRGVTRTVGRAESRLRTYHGTAARREANGGHFLWVGADETAFCAAWENVMGLYREVAAAEARLAASQSGADWEAYSGMLGVFADQVKGFEEMFLGQGFGA</sequence>
<evidence type="ECO:0000313" key="2">
    <source>
        <dbReference type="EMBL" id="KAG7284274.1"/>
    </source>
</evidence>
<feature type="compositionally biased region" description="Acidic residues" evidence="1">
    <location>
        <begin position="1"/>
        <end position="26"/>
    </location>
</feature>
<organism evidence="2 3">
    <name type="scientific">Staphylotrichum longicolle</name>
    <dbReference type="NCBI Taxonomy" id="669026"/>
    <lineage>
        <taxon>Eukaryota</taxon>
        <taxon>Fungi</taxon>
        <taxon>Dikarya</taxon>
        <taxon>Ascomycota</taxon>
        <taxon>Pezizomycotina</taxon>
        <taxon>Sordariomycetes</taxon>
        <taxon>Sordariomycetidae</taxon>
        <taxon>Sordariales</taxon>
        <taxon>Chaetomiaceae</taxon>
        <taxon>Staphylotrichum</taxon>
    </lineage>
</organism>
<keyword evidence="3" id="KW-1185">Reference proteome</keyword>
<comment type="caution">
    <text evidence="2">The sequence shown here is derived from an EMBL/GenBank/DDBJ whole genome shotgun (WGS) entry which is preliminary data.</text>
</comment>
<feature type="region of interest" description="Disordered" evidence="1">
    <location>
        <begin position="1"/>
        <end position="36"/>
    </location>
</feature>
<feature type="region of interest" description="Disordered" evidence="1">
    <location>
        <begin position="80"/>
        <end position="105"/>
    </location>
</feature>
<dbReference type="EMBL" id="JAHCVI010000006">
    <property type="protein sequence ID" value="KAG7284274.1"/>
    <property type="molecule type" value="Genomic_DNA"/>
</dbReference>
<protein>
    <submittedName>
        <fullName evidence="2">Uncharacterized protein</fullName>
    </submittedName>
</protein>
<proteinExistence type="predicted"/>
<accession>A0AAD4ENE4</accession>
<reference evidence="2" key="1">
    <citation type="submission" date="2023-02" db="EMBL/GenBank/DDBJ databases">
        <authorList>
            <person name="Palmer J.M."/>
        </authorList>
    </citation>
    <scope>NUCLEOTIDE SEQUENCE</scope>
    <source>
        <strain evidence="2">FW57</strain>
    </source>
</reference>
<evidence type="ECO:0000256" key="1">
    <source>
        <dbReference type="SAM" id="MobiDB-lite"/>
    </source>
</evidence>
<dbReference type="AlphaFoldDB" id="A0AAD4ENE4"/>